<evidence type="ECO:0000313" key="2">
    <source>
        <dbReference type="EMBL" id="SEW31151.1"/>
    </source>
</evidence>
<dbReference type="Proteomes" id="UP000199701">
    <property type="component" value="Unassembled WGS sequence"/>
</dbReference>
<keyword evidence="1" id="KW-0472">Membrane</keyword>
<proteinExistence type="predicted"/>
<name>A0A1I0QU59_9FIRM</name>
<organism evidence="2 3">
    <name type="scientific">[Clostridium] fimetarium</name>
    <dbReference type="NCBI Taxonomy" id="99656"/>
    <lineage>
        <taxon>Bacteria</taxon>
        <taxon>Bacillati</taxon>
        <taxon>Bacillota</taxon>
        <taxon>Clostridia</taxon>
        <taxon>Lachnospirales</taxon>
        <taxon>Lachnospiraceae</taxon>
    </lineage>
</organism>
<gene>
    <name evidence="2" type="ORF">SAMN05421659_109122</name>
</gene>
<accession>A0A1I0QU59</accession>
<keyword evidence="1" id="KW-1133">Transmembrane helix</keyword>
<keyword evidence="1" id="KW-0812">Transmembrane</keyword>
<reference evidence="2 3" key="1">
    <citation type="submission" date="2016-10" db="EMBL/GenBank/DDBJ databases">
        <authorList>
            <person name="de Groot N.N."/>
        </authorList>
    </citation>
    <scope>NUCLEOTIDE SEQUENCE [LARGE SCALE GENOMIC DNA]</scope>
    <source>
        <strain evidence="2 3">DSM 9179</strain>
    </source>
</reference>
<protein>
    <submittedName>
        <fullName evidence="2">Uncharacterized protein</fullName>
    </submittedName>
</protein>
<dbReference type="STRING" id="99656.SAMN05421659_109122"/>
<dbReference type="AlphaFoldDB" id="A0A1I0QU59"/>
<evidence type="ECO:0000256" key="1">
    <source>
        <dbReference type="SAM" id="Phobius"/>
    </source>
</evidence>
<dbReference type="EMBL" id="FOJI01000009">
    <property type="protein sequence ID" value="SEW31151.1"/>
    <property type="molecule type" value="Genomic_DNA"/>
</dbReference>
<sequence length="37" mass="3918">MERLICVLICLVMAVGFAIFGLIFLKSKGKACGMIAG</sequence>
<keyword evidence="3" id="KW-1185">Reference proteome</keyword>
<feature type="transmembrane region" description="Helical" evidence="1">
    <location>
        <begin position="6"/>
        <end position="25"/>
    </location>
</feature>
<evidence type="ECO:0000313" key="3">
    <source>
        <dbReference type="Proteomes" id="UP000199701"/>
    </source>
</evidence>